<gene>
    <name evidence="6" type="ORF">SAMN05216452_0761</name>
</gene>
<keyword evidence="3" id="KW-0804">Transcription</keyword>
<dbReference type="Gene3D" id="1.10.357.10">
    <property type="entry name" value="Tetracycline Repressor, domain 2"/>
    <property type="match status" value="1"/>
</dbReference>
<dbReference type="SUPFAM" id="SSF46689">
    <property type="entry name" value="Homeodomain-like"/>
    <property type="match status" value="1"/>
</dbReference>
<dbReference type="AlphaFoldDB" id="A0A1H4IY61"/>
<dbReference type="Pfam" id="PF21993">
    <property type="entry name" value="TetR_C_13_2"/>
    <property type="match status" value="1"/>
</dbReference>
<evidence type="ECO:0000259" key="5">
    <source>
        <dbReference type="PROSITE" id="PS50977"/>
    </source>
</evidence>
<name>A0A1H4IY61_9HYPH</name>
<evidence type="ECO:0000256" key="2">
    <source>
        <dbReference type="ARBA" id="ARBA00023125"/>
    </source>
</evidence>
<dbReference type="InterPro" id="IPR036271">
    <property type="entry name" value="Tet_transcr_reg_TetR-rel_C_sf"/>
</dbReference>
<evidence type="ECO:0000256" key="1">
    <source>
        <dbReference type="ARBA" id="ARBA00023015"/>
    </source>
</evidence>
<dbReference type="EMBL" id="FNSL01000001">
    <property type="protein sequence ID" value="SEB38979.1"/>
    <property type="molecule type" value="Genomic_DNA"/>
</dbReference>
<evidence type="ECO:0000256" key="3">
    <source>
        <dbReference type="ARBA" id="ARBA00023163"/>
    </source>
</evidence>
<dbReference type="Proteomes" id="UP000199064">
    <property type="component" value="Unassembled WGS sequence"/>
</dbReference>
<keyword evidence="2 4" id="KW-0238">DNA-binding</keyword>
<protein>
    <submittedName>
        <fullName evidence="6">Transcriptional regulator, TetR family</fullName>
    </submittedName>
</protein>
<keyword evidence="1" id="KW-0805">Transcription regulation</keyword>
<accession>A0A1H4IY61</accession>
<organism evidence="6 7">
    <name type="scientific">Nitratireductor aquibiodomus</name>
    <dbReference type="NCBI Taxonomy" id="204799"/>
    <lineage>
        <taxon>Bacteria</taxon>
        <taxon>Pseudomonadati</taxon>
        <taxon>Pseudomonadota</taxon>
        <taxon>Alphaproteobacteria</taxon>
        <taxon>Hyphomicrobiales</taxon>
        <taxon>Phyllobacteriaceae</taxon>
        <taxon>Nitratireductor</taxon>
    </lineage>
</organism>
<dbReference type="PRINTS" id="PR00455">
    <property type="entry name" value="HTHTETR"/>
</dbReference>
<dbReference type="RefSeq" id="WP_090326795.1">
    <property type="nucleotide sequence ID" value="NZ_FNSL01000001.1"/>
</dbReference>
<dbReference type="InterPro" id="IPR054156">
    <property type="entry name" value="YxaF_TetR_C"/>
</dbReference>
<dbReference type="PANTHER" id="PTHR47506:SF6">
    <property type="entry name" value="HTH-TYPE TRANSCRIPTIONAL REPRESSOR NEMR"/>
    <property type="match status" value="1"/>
</dbReference>
<dbReference type="Pfam" id="PF00440">
    <property type="entry name" value="TetR_N"/>
    <property type="match status" value="1"/>
</dbReference>
<feature type="domain" description="HTH tetR-type" evidence="5">
    <location>
        <begin position="4"/>
        <end position="64"/>
    </location>
</feature>
<reference evidence="7" key="1">
    <citation type="submission" date="2016-10" db="EMBL/GenBank/DDBJ databases">
        <authorList>
            <person name="Varghese N."/>
            <person name="Submissions S."/>
        </authorList>
    </citation>
    <scope>NUCLEOTIDE SEQUENCE [LARGE SCALE GENOMIC DNA]</scope>
    <source>
        <strain evidence="7">ES.061</strain>
    </source>
</reference>
<evidence type="ECO:0000256" key="4">
    <source>
        <dbReference type="PROSITE-ProRule" id="PRU00335"/>
    </source>
</evidence>
<dbReference type="InterPro" id="IPR001647">
    <property type="entry name" value="HTH_TetR"/>
</dbReference>
<keyword evidence="7" id="KW-1185">Reference proteome</keyword>
<proteinExistence type="predicted"/>
<dbReference type="InterPro" id="IPR009057">
    <property type="entry name" value="Homeodomain-like_sf"/>
</dbReference>
<evidence type="ECO:0000313" key="7">
    <source>
        <dbReference type="Proteomes" id="UP000199064"/>
    </source>
</evidence>
<dbReference type="PROSITE" id="PS50977">
    <property type="entry name" value="HTH_TETR_2"/>
    <property type="match status" value="1"/>
</dbReference>
<evidence type="ECO:0000313" key="6">
    <source>
        <dbReference type="EMBL" id="SEB38979.1"/>
    </source>
</evidence>
<dbReference type="GO" id="GO:0003677">
    <property type="term" value="F:DNA binding"/>
    <property type="evidence" value="ECO:0007669"/>
    <property type="project" value="UniProtKB-UniRule"/>
</dbReference>
<dbReference type="PANTHER" id="PTHR47506">
    <property type="entry name" value="TRANSCRIPTIONAL REGULATORY PROTEIN"/>
    <property type="match status" value="1"/>
</dbReference>
<dbReference type="SUPFAM" id="SSF48498">
    <property type="entry name" value="Tetracyclin repressor-like, C-terminal domain"/>
    <property type="match status" value="1"/>
</dbReference>
<feature type="DNA-binding region" description="H-T-H motif" evidence="4">
    <location>
        <begin position="27"/>
        <end position="46"/>
    </location>
</feature>
<sequence>MAAASTRHNIIEIADDLFYRGGFEATSFADIAVKAGISRGNFYYYFKTKDEILNAVIDRRLQRTRTMLDGWEAQAPKPRERIVAFIELLIANRAPIMAHGCPVGTLCAELAKLDHVHQERAAEIFGLFAHWLEEQFRALGADETAWEWALHVLAWSQGVASLATAFKDGDFIRREVADITGWLDGRIASLSN</sequence>